<name>A0A420YHA4_9PEZI</name>
<dbReference type="EMBL" id="QVQW01000010">
    <property type="protein sequence ID" value="RKU47254.1"/>
    <property type="molecule type" value="Genomic_DNA"/>
</dbReference>
<gene>
    <name evidence="2" type="ORF">DL546_008871</name>
</gene>
<evidence type="ECO:0000313" key="3">
    <source>
        <dbReference type="Proteomes" id="UP000275385"/>
    </source>
</evidence>
<feature type="region of interest" description="Disordered" evidence="1">
    <location>
        <begin position="430"/>
        <end position="458"/>
    </location>
</feature>
<comment type="caution">
    <text evidence="2">The sequence shown here is derived from an EMBL/GenBank/DDBJ whole genome shotgun (WGS) entry which is preliminary data.</text>
</comment>
<organism evidence="2 3">
    <name type="scientific">Coniochaeta pulveracea</name>
    <dbReference type="NCBI Taxonomy" id="177199"/>
    <lineage>
        <taxon>Eukaryota</taxon>
        <taxon>Fungi</taxon>
        <taxon>Dikarya</taxon>
        <taxon>Ascomycota</taxon>
        <taxon>Pezizomycotina</taxon>
        <taxon>Sordariomycetes</taxon>
        <taxon>Sordariomycetidae</taxon>
        <taxon>Coniochaetales</taxon>
        <taxon>Coniochaetaceae</taxon>
        <taxon>Coniochaeta</taxon>
    </lineage>
</organism>
<dbReference type="Proteomes" id="UP000275385">
    <property type="component" value="Unassembled WGS sequence"/>
</dbReference>
<dbReference type="AlphaFoldDB" id="A0A420YHA4"/>
<keyword evidence="3" id="KW-1185">Reference proteome</keyword>
<sequence>MDYTTTTTIGPVSHNTDNQLASAAAYGVVNENPQSIPALDPRMDMYTAENGFCPNTATLAKFIEGTVGLQLEIFQVFDSLSWHYQHTKLVPSIQQFKFDTDLFPVNLMAIQAYVVDQLLVKGTDAGIKYLNQLRPSAQALPIVPAIPLPVPSLSVTSSPLHTALPAAASQQAYPPLAAYEPYDMAQLADMFPLSKEHGQIANQEYEVANNKAGKRTGSIPDSVAADLPLDDAAYRRVVNRVAAAMMDASGDYLEKGKKKVRGPKTKDTRGQDQPGDVIGHEDAMQAQRLWGKRPIVVKLAACRMVDAAMEAHVGNVNISDWSPLSSWGFELFDTFEERIDAMVESLLISKAIPDNVMKVDLLRKFVAAPCREVGRKQNNKKVNQARDQQNAIGIHAQKNGLVVVDAYTKEFKNPQTGQVVTEVKGDVRDLPASLKRGRGGGQAGKRRKGNDSSVLPTA</sequence>
<reference evidence="2 3" key="1">
    <citation type="submission" date="2018-08" db="EMBL/GenBank/DDBJ databases">
        <title>Draft genome of the lignicolous fungus Coniochaeta pulveracea.</title>
        <authorList>
            <person name="Borstlap C.J."/>
            <person name="De Witt R.N."/>
            <person name="Botha A."/>
            <person name="Volschenk H."/>
        </authorList>
    </citation>
    <scope>NUCLEOTIDE SEQUENCE [LARGE SCALE GENOMIC DNA]</scope>
    <source>
        <strain evidence="2 3">CAB683</strain>
    </source>
</reference>
<evidence type="ECO:0000313" key="2">
    <source>
        <dbReference type="EMBL" id="RKU47254.1"/>
    </source>
</evidence>
<evidence type="ECO:0000256" key="1">
    <source>
        <dbReference type="SAM" id="MobiDB-lite"/>
    </source>
</evidence>
<protein>
    <submittedName>
        <fullName evidence="2">Uncharacterized protein</fullName>
    </submittedName>
</protein>
<dbReference type="OrthoDB" id="4851482at2759"/>
<accession>A0A420YHA4</accession>
<feature type="region of interest" description="Disordered" evidence="1">
    <location>
        <begin position="256"/>
        <end position="278"/>
    </location>
</feature>
<proteinExistence type="predicted"/>
<dbReference type="STRING" id="177199.A0A420YHA4"/>